<gene>
    <name evidence="1" type="ORF">MNBD_GAMMA16-2102</name>
</gene>
<name>A0A3B0Z7Y7_9ZZZZ</name>
<organism evidence="1">
    <name type="scientific">hydrothermal vent metagenome</name>
    <dbReference type="NCBI Taxonomy" id="652676"/>
    <lineage>
        <taxon>unclassified sequences</taxon>
        <taxon>metagenomes</taxon>
        <taxon>ecological metagenomes</taxon>
    </lineage>
</organism>
<dbReference type="AlphaFoldDB" id="A0A3B0Z7Y7"/>
<dbReference type="EMBL" id="UOFO01000010">
    <property type="protein sequence ID" value="VAW83577.1"/>
    <property type="molecule type" value="Genomic_DNA"/>
</dbReference>
<proteinExistence type="predicted"/>
<protein>
    <submittedName>
        <fullName evidence="1">Uncharacterized protein</fullName>
    </submittedName>
</protein>
<reference evidence="1" key="1">
    <citation type="submission" date="2018-06" db="EMBL/GenBank/DDBJ databases">
        <authorList>
            <person name="Zhirakovskaya E."/>
        </authorList>
    </citation>
    <scope>NUCLEOTIDE SEQUENCE</scope>
</reference>
<sequence>MKKKNAAMGLVALFIGIASMPVAAFGSWIVGCLMMFVPMYLVYKAD</sequence>
<evidence type="ECO:0000313" key="1">
    <source>
        <dbReference type="EMBL" id="VAW83577.1"/>
    </source>
</evidence>
<accession>A0A3B0Z7Y7</accession>
<dbReference type="PROSITE" id="PS51257">
    <property type="entry name" value="PROKAR_LIPOPROTEIN"/>
    <property type="match status" value="1"/>
</dbReference>